<evidence type="ECO:0000256" key="2">
    <source>
        <dbReference type="ARBA" id="ARBA00022670"/>
    </source>
</evidence>
<dbReference type="GO" id="GO:0006508">
    <property type="term" value="P:proteolysis"/>
    <property type="evidence" value="ECO:0007669"/>
    <property type="project" value="UniProtKB-KW"/>
</dbReference>
<reference evidence="5 6" key="1">
    <citation type="submission" date="2024-10" db="EMBL/GenBank/DDBJ databases">
        <title>The Natural Products Discovery Center: Release of the First 8490 Sequenced Strains for Exploring Actinobacteria Biosynthetic Diversity.</title>
        <authorList>
            <person name="Kalkreuter E."/>
            <person name="Kautsar S.A."/>
            <person name="Yang D."/>
            <person name="Bader C.D."/>
            <person name="Teijaro C.N."/>
            <person name="Fluegel L."/>
            <person name="Davis C.M."/>
            <person name="Simpson J.R."/>
            <person name="Lauterbach L."/>
            <person name="Steele A.D."/>
            <person name="Gui C."/>
            <person name="Meng S."/>
            <person name="Li G."/>
            <person name="Viehrig K."/>
            <person name="Ye F."/>
            <person name="Su P."/>
            <person name="Kiefer A.F."/>
            <person name="Nichols A."/>
            <person name="Cepeda A.J."/>
            <person name="Yan W."/>
            <person name="Fan B."/>
            <person name="Jiang Y."/>
            <person name="Adhikari A."/>
            <person name="Zheng C.-J."/>
            <person name="Schuster L."/>
            <person name="Cowan T.M."/>
            <person name="Smanski M.J."/>
            <person name="Chevrette M.G."/>
            <person name="De Carvalho L.P.S."/>
            <person name="Shen B."/>
        </authorList>
    </citation>
    <scope>NUCLEOTIDE SEQUENCE [LARGE SCALE GENOMIC DNA]</scope>
    <source>
        <strain evidence="5 6">NPDC004119</strain>
    </source>
</reference>
<evidence type="ECO:0000256" key="1">
    <source>
        <dbReference type="ARBA" id="ARBA00022612"/>
    </source>
</evidence>
<accession>A0ABW6PEW5</accession>
<keyword evidence="2 5" id="KW-0645">Protease</keyword>
<sequence>MSEIHYRYSELGTAAGRTIHGLAVPFGEVTEVRDSYGPPYKETFVRGAFTRTIAERGNKLRLLAQHDGRSFPIGTPVSLAETDAGLAVAFRLSRTSAANDALELVRDGTVTGFSIGFVPIRDRVVDGVTQRLEVSLREVSLVAEPAYGGAQVAGIRSAQPSHNTSRVITAENAARRYAFLKLL</sequence>
<dbReference type="InterPro" id="IPR006433">
    <property type="entry name" value="Prohead_protease"/>
</dbReference>
<name>A0ABW6PEW5_9NOCA</name>
<dbReference type="InterPro" id="IPR054613">
    <property type="entry name" value="Peptidase_S78_dom"/>
</dbReference>
<evidence type="ECO:0000259" key="4">
    <source>
        <dbReference type="Pfam" id="PF04586"/>
    </source>
</evidence>
<evidence type="ECO:0000313" key="5">
    <source>
        <dbReference type="EMBL" id="MFF0501622.1"/>
    </source>
</evidence>
<dbReference type="Proteomes" id="UP001601442">
    <property type="component" value="Unassembled WGS sequence"/>
</dbReference>
<organism evidence="5 6">
    <name type="scientific">Nocardia aobensis</name>
    <dbReference type="NCBI Taxonomy" id="257277"/>
    <lineage>
        <taxon>Bacteria</taxon>
        <taxon>Bacillati</taxon>
        <taxon>Actinomycetota</taxon>
        <taxon>Actinomycetes</taxon>
        <taxon>Mycobacteriales</taxon>
        <taxon>Nocardiaceae</taxon>
        <taxon>Nocardia</taxon>
    </lineage>
</organism>
<gene>
    <name evidence="5" type="ORF">ACFYU5_34895</name>
</gene>
<dbReference type="NCBIfam" id="TIGR01543">
    <property type="entry name" value="proheadase_HK97"/>
    <property type="match status" value="1"/>
</dbReference>
<evidence type="ECO:0000313" key="6">
    <source>
        <dbReference type="Proteomes" id="UP001601442"/>
    </source>
</evidence>
<keyword evidence="1" id="KW-1188">Viral release from host cell</keyword>
<protein>
    <submittedName>
        <fullName evidence="5">HK97 family phage prohead protease</fullName>
    </submittedName>
</protein>
<dbReference type="RefSeq" id="WP_387401635.1">
    <property type="nucleotide sequence ID" value="NZ_JBIAMT010000010.1"/>
</dbReference>
<dbReference type="GO" id="GO:0008233">
    <property type="term" value="F:peptidase activity"/>
    <property type="evidence" value="ECO:0007669"/>
    <property type="project" value="UniProtKB-KW"/>
</dbReference>
<proteinExistence type="predicted"/>
<keyword evidence="3" id="KW-0378">Hydrolase</keyword>
<comment type="caution">
    <text evidence="5">The sequence shown here is derived from an EMBL/GenBank/DDBJ whole genome shotgun (WGS) entry which is preliminary data.</text>
</comment>
<evidence type="ECO:0000256" key="3">
    <source>
        <dbReference type="ARBA" id="ARBA00022801"/>
    </source>
</evidence>
<feature type="domain" description="Prohead serine protease" evidence="4">
    <location>
        <begin position="7"/>
        <end position="153"/>
    </location>
</feature>
<dbReference type="Pfam" id="PF04586">
    <property type="entry name" value="Peptidase_S78"/>
    <property type="match status" value="1"/>
</dbReference>
<keyword evidence="6" id="KW-1185">Reference proteome</keyword>
<dbReference type="EMBL" id="JBIAMT010000010">
    <property type="protein sequence ID" value="MFF0501622.1"/>
    <property type="molecule type" value="Genomic_DNA"/>
</dbReference>